<dbReference type="EMBL" id="KL660688">
    <property type="protein sequence ID" value="KFA64346.1"/>
    <property type="molecule type" value="Genomic_DNA"/>
</dbReference>
<keyword evidence="4" id="KW-1185">Reference proteome</keyword>
<organism evidence="3 4">
    <name type="scientific">Stachybotrys chlorohalonatus (strain IBT 40285)</name>
    <dbReference type="NCBI Taxonomy" id="1283841"/>
    <lineage>
        <taxon>Eukaryota</taxon>
        <taxon>Fungi</taxon>
        <taxon>Dikarya</taxon>
        <taxon>Ascomycota</taxon>
        <taxon>Pezizomycotina</taxon>
        <taxon>Sordariomycetes</taxon>
        <taxon>Hypocreomycetidae</taxon>
        <taxon>Hypocreales</taxon>
        <taxon>Stachybotryaceae</taxon>
        <taxon>Stachybotrys</taxon>
    </lineage>
</organism>
<dbReference type="OrthoDB" id="2157530at2759"/>
<proteinExistence type="predicted"/>
<dbReference type="STRING" id="1283841.A0A084QK61"/>
<dbReference type="InterPro" id="IPR052895">
    <property type="entry name" value="HetReg/Transcr_Mod"/>
</dbReference>
<feature type="domain" description="Heterokaryon incompatibility" evidence="2">
    <location>
        <begin position="63"/>
        <end position="222"/>
    </location>
</feature>
<dbReference type="Pfam" id="PF06985">
    <property type="entry name" value="HET"/>
    <property type="match status" value="1"/>
</dbReference>
<reference evidence="3 4" key="1">
    <citation type="journal article" date="2014" name="BMC Genomics">
        <title>Comparative genome sequencing reveals chemotype-specific gene clusters in the toxigenic black mold Stachybotrys.</title>
        <authorList>
            <person name="Semeiks J."/>
            <person name="Borek D."/>
            <person name="Otwinowski Z."/>
            <person name="Grishin N.V."/>
        </authorList>
    </citation>
    <scope>NUCLEOTIDE SEQUENCE [LARGE SCALE GENOMIC DNA]</scope>
    <source>
        <strain evidence="3 4">IBT 40285</strain>
    </source>
</reference>
<feature type="region of interest" description="Disordered" evidence="1">
    <location>
        <begin position="1"/>
        <end position="21"/>
    </location>
</feature>
<sequence>MMQPPPLPPRPDQPSKSPFRYKTPLYGSRVSQTIRLIQLYPGKGYSPLACTLRHVSLRDDPRFDAISYCWGTQEPTRAILCNGSPLWITQNLHDALCQFRSPTHEVSLWADAICINQADPEEKNEQVPLMGSIYGRASNVKVWLGRDEGHAESTKAAVMELVRLQRYHAAKHSIPPEELYVSTSESWARAMNGATVNLAEHAGAFLRLLRNPYFSRAWVIQEVALSRGRAQLYSGSTTFPWLDFVDALFFAVHCDVTNTLMSSKDKAIYRALNRAAALAQTTVAVRASGGKGVGMLWLLHTSRSAAATDPRDKVYAVLGLANNEDPGGGPTALFITPDYRVDTAVLFQQVAEKFLARFPQLSILSGAGNSGDGKDRIPGLPSWVHDWSHATTSVVNLTPNIDEICERGQTAGFNACLLNLYSKVYRVDGKTLWLSGFVVDEVVEAAALFDVEDILLVQQHASATEASMLLLRNLKQAADMWQVTAGRAYAHTGEEYVEAFLKAILLQNVPEAYYTTAIVSTLRKILTAAGWGSFLSKTPLGGTKPGMYMELAAFAIAMAQTSEPAGDAAATPAAQPHVLIKLIMQSLGNKVVLRTRHGYMALAYAAGAAPGDRLALVRGGFAPLVLRPRSDGLWTLISDGFAYGMMGGERFDITQCRDMGIA</sequence>
<dbReference type="PANTHER" id="PTHR24148:SF82">
    <property type="entry name" value="HETEROKARYON INCOMPATIBILITY DOMAIN-CONTAINING PROTEIN"/>
    <property type="match status" value="1"/>
</dbReference>
<dbReference type="InterPro" id="IPR010730">
    <property type="entry name" value="HET"/>
</dbReference>
<evidence type="ECO:0000259" key="2">
    <source>
        <dbReference type="Pfam" id="PF06985"/>
    </source>
</evidence>
<feature type="compositionally biased region" description="Pro residues" evidence="1">
    <location>
        <begin position="1"/>
        <end position="12"/>
    </location>
</feature>
<evidence type="ECO:0000313" key="4">
    <source>
        <dbReference type="Proteomes" id="UP000028524"/>
    </source>
</evidence>
<dbReference type="Proteomes" id="UP000028524">
    <property type="component" value="Unassembled WGS sequence"/>
</dbReference>
<dbReference type="AlphaFoldDB" id="A0A084QK61"/>
<gene>
    <name evidence="3" type="ORF">S40285_02944</name>
</gene>
<dbReference type="HOGENOM" id="CLU_004184_7_4_1"/>
<dbReference type="InParanoid" id="A0A084QK61"/>
<name>A0A084QK61_STAC4</name>
<evidence type="ECO:0000313" key="3">
    <source>
        <dbReference type="EMBL" id="KFA64346.1"/>
    </source>
</evidence>
<accession>A0A084QK61</accession>
<dbReference type="PANTHER" id="PTHR24148">
    <property type="entry name" value="ANKYRIN REPEAT DOMAIN-CONTAINING PROTEIN 39 HOMOLOG-RELATED"/>
    <property type="match status" value="1"/>
</dbReference>
<protein>
    <recommendedName>
        <fullName evidence="2">Heterokaryon incompatibility domain-containing protein</fullName>
    </recommendedName>
</protein>
<evidence type="ECO:0000256" key="1">
    <source>
        <dbReference type="SAM" id="MobiDB-lite"/>
    </source>
</evidence>